<dbReference type="InterPro" id="IPR001611">
    <property type="entry name" value="Leu-rich_rpt"/>
</dbReference>
<dbReference type="SMART" id="SM00368">
    <property type="entry name" value="LRR_RI"/>
    <property type="match status" value="3"/>
</dbReference>
<proteinExistence type="predicted"/>
<name>A0ABN9WIP7_9DINO</name>
<accession>A0ABN9WIP7</accession>
<sequence>MVLSSLARRSTRWNRAAASPLLREALASLNLEATSMDAETAVVLAEALMAPHAPPISELDLSCNELADAGASAAVALACLARRGVLQVLRLNSTALGDAGARELASALDPEAPGSAYAGIEGCVRGPGWTWLSVVGRSGA</sequence>
<dbReference type="Gene3D" id="3.80.10.10">
    <property type="entry name" value="Ribonuclease Inhibitor"/>
    <property type="match status" value="1"/>
</dbReference>
<dbReference type="Proteomes" id="UP001189429">
    <property type="component" value="Unassembled WGS sequence"/>
</dbReference>
<keyword evidence="2" id="KW-1185">Reference proteome</keyword>
<organism evidence="1 2">
    <name type="scientific">Prorocentrum cordatum</name>
    <dbReference type="NCBI Taxonomy" id="2364126"/>
    <lineage>
        <taxon>Eukaryota</taxon>
        <taxon>Sar</taxon>
        <taxon>Alveolata</taxon>
        <taxon>Dinophyceae</taxon>
        <taxon>Prorocentrales</taxon>
        <taxon>Prorocentraceae</taxon>
        <taxon>Prorocentrum</taxon>
    </lineage>
</organism>
<dbReference type="Pfam" id="PF13516">
    <property type="entry name" value="LRR_6"/>
    <property type="match status" value="2"/>
</dbReference>
<dbReference type="SUPFAM" id="SSF52047">
    <property type="entry name" value="RNI-like"/>
    <property type="match status" value="1"/>
</dbReference>
<comment type="caution">
    <text evidence="1">The sequence shown here is derived from an EMBL/GenBank/DDBJ whole genome shotgun (WGS) entry which is preliminary data.</text>
</comment>
<protein>
    <submittedName>
        <fullName evidence="1">Uncharacterized protein</fullName>
    </submittedName>
</protein>
<reference evidence="1" key="1">
    <citation type="submission" date="2023-10" db="EMBL/GenBank/DDBJ databases">
        <authorList>
            <person name="Chen Y."/>
            <person name="Shah S."/>
            <person name="Dougan E. K."/>
            <person name="Thang M."/>
            <person name="Chan C."/>
        </authorList>
    </citation>
    <scope>NUCLEOTIDE SEQUENCE [LARGE SCALE GENOMIC DNA]</scope>
</reference>
<dbReference type="InterPro" id="IPR032675">
    <property type="entry name" value="LRR_dom_sf"/>
</dbReference>
<evidence type="ECO:0000313" key="2">
    <source>
        <dbReference type="Proteomes" id="UP001189429"/>
    </source>
</evidence>
<evidence type="ECO:0000313" key="1">
    <source>
        <dbReference type="EMBL" id="CAK0886372.1"/>
    </source>
</evidence>
<dbReference type="EMBL" id="CAUYUJ010018794">
    <property type="protein sequence ID" value="CAK0886372.1"/>
    <property type="molecule type" value="Genomic_DNA"/>
</dbReference>
<gene>
    <name evidence="1" type="ORF">PCOR1329_LOCUS67736</name>
</gene>